<sequence>MPANPSINRRAFTHAIAALRARLARPRVRAGLRVLGWTLGVLYFAFALLVLALRYAILPEIENYRPDIERVLTAKLGQQVAIRHIEAGWQGLRPSLTLSGLELRDAAKRPVLVLEHVEADLGWSSLLYLAPRLHRLEIVAPAVAVRRDAAGKLFVAGLAVEASSAEDGIGDWLLAQRRVIIRDATVTWHDELRGAPLLQLSRLNFDLRSSGNRHRFGLTIDPPRPLAKRIDLRGDFKGKGIDLLDSWTGEAYVALDQADLAALRTWVDYPVDLPRGSGSVRLWLDIAAKRLTSVTADVKLADLQLRAAKDAPLLDLQRFEGRLVGKRFAEGYEAEAKRLTLQTRDGVRLDPTDFRLRWEAPAANRLARGEFSATGLDLAALRDLAAHLPLDPKVRQKLATWAPRGRVLDLAASWTGEAGALQSWKVKGRFERLGLVAVGQSPGFSGVSGTVSGDEKGGSLELASREVTVDMPSVFAEPRVKFDTLGARTSWRVNAGQIVVDLTKVEFQNSDAAGEISGSYRTRPDGPGEIDVSAELKRAAGSAVSRYIPLAVGQNVRDWLNEALVGGLASESTLRLKGDLAKFPFRDGKDGIFQVKGRFRGAVLRFAAGWPEIRGVDGELLFDGVRMLIKASKGTLLGGTIASVTAEIPDLESTAEVLNIAGKVSGPTAEFLKFIEASPLGERIDHYTAPLVAVGKGELDLKLGMPLRQLDRTQVEGRYRFSGNRLMADPSLPPLTEVNGELRFTADRLEANKVRAILLGAPLTVDVATGGDGLVTIKAAGSAGVRELRQHFGHPVFEYLSGSTPWTGTALIRKRHVEVRLESSLKGIASSLPVPFNKSATEARNLVVERKPVLAAAAASPAAVPPAREQWLLSLGDNVRAQVQRRLDAQDTAIERGVVAIGLPPHLPERGLLVAAEVETLDVDFWRRVFGEGARAAVPVSQVALHADKFLILGRSFSNFNVQASHDRDTWRADVNGDLLAGHVEWSGEGAGRLAGRLSRVVIPDGTSQIMPGEGEEPTELPAINLVIDRFNARGRDFGEIKLQAENHEGQWHARMDVKNEDGTLSGQGRWRPHFSSPLTQLEFKLNAKSVEKLLTRFGYPQAIKRGTATLEGLLGWAGSPLAIDYPSLSGKLKLDAANGQFSKLEPGVGRLLGVLSLQSLPRRITLDFRDVFSEGFAFDSIAGESTVTRGILETKDLQIVGPAARVMLNGSVNLPNETQNLRVRVNPALGDTVALGTVALVNPTVGAVAWLAQKIFKDPLGQAFSFEYAVTGSWADPKVEKIGAEKIAAPPKEGGKP</sequence>
<dbReference type="Proteomes" id="UP000268908">
    <property type="component" value="Unassembled WGS sequence"/>
</dbReference>
<dbReference type="PANTHER" id="PTHR38690:SF1">
    <property type="entry name" value="PROTEASE"/>
    <property type="match status" value="1"/>
</dbReference>
<evidence type="ECO:0000313" key="4">
    <source>
        <dbReference type="Proteomes" id="UP000268908"/>
    </source>
</evidence>
<gene>
    <name evidence="3" type="ORF">DFR35_0283</name>
</gene>
<evidence type="ECO:0000259" key="2">
    <source>
        <dbReference type="Pfam" id="PF13116"/>
    </source>
</evidence>
<evidence type="ECO:0000313" key="3">
    <source>
        <dbReference type="EMBL" id="RLJ67734.1"/>
    </source>
</evidence>
<dbReference type="PANTHER" id="PTHR38690">
    <property type="entry name" value="PROTEASE-RELATED"/>
    <property type="match status" value="1"/>
</dbReference>
<feature type="domain" description="YhdP central" evidence="2">
    <location>
        <begin position="30"/>
        <end position="1280"/>
    </location>
</feature>
<reference evidence="3 4" key="1">
    <citation type="submission" date="2018-10" db="EMBL/GenBank/DDBJ databases">
        <title>Genomic Encyclopedia of Type Strains, Phase IV (KMG-IV): sequencing the most valuable type-strain genomes for metagenomic binning, comparative biology and taxonomic classification.</title>
        <authorList>
            <person name="Goeker M."/>
        </authorList>
    </citation>
    <scope>NUCLEOTIDE SEQUENCE [LARGE SCALE GENOMIC DNA]</scope>
    <source>
        <strain evidence="3 4">DSM 26916</strain>
    </source>
</reference>
<keyword evidence="4" id="KW-1185">Reference proteome</keyword>
<accession>A0A497XIR0</accession>
<comment type="caution">
    <text evidence="3">The sequence shown here is derived from an EMBL/GenBank/DDBJ whole genome shotgun (WGS) entry which is preliminary data.</text>
</comment>
<feature type="transmembrane region" description="Helical" evidence="1">
    <location>
        <begin position="34"/>
        <end position="57"/>
    </location>
</feature>
<dbReference type="Pfam" id="PF13116">
    <property type="entry name" value="YhdP"/>
    <property type="match status" value="1"/>
</dbReference>
<evidence type="ECO:0000256" key="1">
    <source>
        <dbReference type="SAM" id="Phobius"/>
    </source>
</evidence>
<proteinExistence type="predicted"/>
<protein>
    <submittedName>
        <fullName evidence="3">Uncharacterized protein (TIGR02099 family)</fullName>
    </submittedName>
</protein>
<keyword evidence="1" id="KW-0812">Transmembrane</keyword>
<dbReference type="RefSeq" id="WP_165904728.1">
    <property type="nucleotide sequence ID" value="NZ_BHVV01000001.1"/>
</dbReference>
<name>A0A497XIR0_9PROT</name>
<dbReference type="InterPro" id="IPR025263">
    <property type="entry name" value="YhdP_central"/>
</dbReference>
<keyword evidence="1" id="KW-1133">Transmembrane helix</keyword>
<dbReference type="InterPro" id="IPR011836">
    <property type="entry name" value="YhdP"/>
</dbReference>
<organism evidence="3 4">
    <name type="scientific">Sulfurisoma sediminicola</name>
    <dbReference type="NCBI Taxonomy" id="1381557"/>
    <lineage>
        <taxon>Bacteria</taxon>
        <taxon>Pseudomonadati</taxon>
        <taxon>Pseudomonadota</taxon>
        <taxon>Betaproteobacteria</taxon>
        <taxon>Nitrosomonadales</taxon>
        <taxon>Sterolibacteriaceae</taxon>
        <taxon>Sulfurisoma</taxon>
    </lineage>
</organism>
<dbReference type="EMBL" id="RCCI01000004">
    <property type="protein sequence ID" value="RLJ67734.1"/>
    <property type="molecule type" value="Genomic_DNA"/>
</dbReference>
<keyword evidence="1" id="KW-0472">Membrane</keyword>
<dbReference type="NCBIfam" id="TIGR02099">
    <property type="entry name" value="YhdP family protein"/>
    <property type="match status" value="1"/>
</dbReference>